<name>G9YJH7_9FIRM</name>
<evidence type="ECO:0000313" key="3">
    <source>
        <dbReference type="Proteomes" id="UP000005481"/>
    </source>
</evidence>
<evidence type="ECO:0000313" key="2">
    <source>
        <dbReference type="EMBL" id="EHM38607.1"/>
    </source>
</evidence>
<accession>G9YJH7</accession>
<reference evidence="2 3" key="1">
    <citation type="submission" date="2011-08" db="EMBL/GenBank/DDBJ databases">
        <authorList>
            <person name="Weinstock G."/>
            <person name="Sodergren E."/>
            <person name="Clifton S."/>
            <person name="Fulton L."/>
            <person name="Fulton B."/>
            <person name="Courtney L."/>
            <person name="Fronick C."/>
            <person name="Harrison M."/>
            <person name="Strong C."/>
            <person name="Farmer C."/>
            <person name="Delahaunty K."/>
            <person name="Markovic C."/>
            <person name="Hall O."/>
            <person name="Minx P."/>
            <person name="Tomlinson C."/>
            <person name="Mitreva M."/>
            <person name="Hou S."/>
            <person name="Chen J."/>
            <person name="Wollam A."/>
            <person name="Pepin K.H."/>
            <person name="Johnson M."/>
            <person name="Bhonagiri V."/>
            <person name="Zhang X."/>
            <person name="Suruliraj S."/>
            <person name="Warren W."/>
            <person name="Chinwalla A."/>
            <person name="Mardis E.R."/>
            <person name="Wilson R.K."/>
        </authorList>
    </citation>
    <scope>NUCLEOTIDE SEQUENCE [LARGE SCALE GENOMIC DNA]</scope>
    <source>
        <strain evidence="2 3">F0357</strain>
    </source>
</reference>
<sequence length="186" mass="20460">MNKKCICAAVAVMLSASAAAARTPVMENAEMFHAAPEQNVVDRPLQLPNPIKEHTSIAAVEKAVGFMPLALRHNGHYTLTACETIEKTAQLVYRESDVKNNNRLMIRTALRRETDARSLSGYYADWMPVVVSRTAVSVTTGNGINYAAYWRNGIYSYSVSMTETTAPAFMEILVPLVAQTEAGRTF</sequence>
<dbReference type="AlphaFoldDB" id="G9YJH7"/>
<dbReference type="RefSeq" id="WP_006790791.1">
    <property type="nucleotide sequence ID" value="NZ_JH417607.1"/>
</dbReference>
<gene>
    <name evidence="2" type="ORF">HMPREF0080_01828</name>
</gene>
<protein>
    <recommendedName>
        <fullName evidence="4">DUF4367 domain-containing protein</fullName>
    </recommendedName>
</protein>
<feature type="signal peptide" evidence="1">
    <location>
        <begin position="1"/>
        <end position="20"/>
    </location>
</feature>
<dbReference type="EMBL" id="AGCJ01000078">
    <property type="protein sequence ID" value="EHM38607.1"/>
    <property type="molecule type" value="Genomic_DNA"/>
</dbReference>
<evidence type="ECO:0008006" key="4">
    <source>
        <dbReference type="Google" id="ProtNLM"/>
    </source>
</evidence>
<evidence type="ECO:0000256" key="1">
    <source>
        <dbReference type="SAM" id="SignalP"/>
    </source>
</evidence>
<dbReference type="HOGENOM" id="CLU_1487376_0_0_9"/>
<dbReference type="STRING" id="861450.HMPREF0080_01828"/>
<proteinExistence type="predicted"/>
<feature type="chain" id="PRO_5038499548" description="DUF4367 domain-containing protein" evidence="1">
    <location>
        <begin position="21"/>
        <end position="186"/>
    </location>
</feature>
<keyword evidence="1" id="KW-0732">Signal</keyword>
<comment type="caution">
    <text evidence="2">The sequence shown here is derived from an EMBL/GenBank/DDBJ whole genome shotgun (WGS) entry which is preliminary data.</text>
</comment>
<organism evidence="2 3">
    <name type="scientific">Anaeroglobus geminatus F0357</name>
    <dbReference type="NCBI Taxonomy" id="861450"/>
    <lineage>
        <taxon>Bacteria</taxon>
        <taxon>Bacillati</taxon>
        <taxon>Bacillota</taxon>
        <taxon>Negativicutes</taxon>
        <taxon>Veillonellales</taxon>
        <taxon>Veillonellaceae</taxon>
        <taxon>Anaeroglobus</taxon>
    </lineage>
</organism>
<dbReference type="Proteomes" id="UP000005481">
    <property type="component" value="Unassembled WGS sequence"/>
</dbReference>
<dbReference type="OrthoDB" id="1634192at2"/>
<keyword evidence="3" id="KW-1185">Reference proteome</keyword>